<sequence length="178" mass="19550">MLAKSRLAPASEELGSIERREPTEAQYDEVRAELLAAVGAGITEQHTVVNDRHRGLVDRLAALDRLIQLVDSRHQVTDDWPEDMAPAQTASRRATLTKQLAAERQREVQAERRKSARAAKQTSKSSSSQSSHSSPSSSHSDARSEPRDCCRYCSAGRPCGDSCIASNKTCRKPRGCAY</sequence>
<accession>A0A2S9Y7Q5</accession>
<gene>
    <name evidence="2" type="ORF">ENSA7_57340</name>
</gene>
<feature type="compositionally biased region" description="Low complexity" evidence="1">
    <location>
        <begin position="118"/>
        <end position="139"/>
    </location>
</feature>
<name>A0A2S9Y7Q5_9BACT</name>
<dbReference type="Proteomes" id="UP000238823">
    <property type="component" value="Unassembled WGS sequence"/>
</dbReference>
<evidence type="ECO:0000313" key="2">
    <source>
        <dbReference type="EMBL" id="PRQ01129.1"/>
    </source>
</evidence>
<feature type="region of interest" description="Disordered" evidence="1">
    <location>
        <begin position="75"/>
        <end position="147"/>
    </location>
</feature>
<feature type="compositionally biased region" description="Basic and acidic residues" evidence="1">
    <location>
        <begin position="16"/>
        <end position="25"/>
    </location>
</feature>
<comment type="caution">
    <text evidence="2">The sequence shown here is derived from an EMBL/GenBank/DDBJ whole genome shotgun (WGS) entry which is preliminary data.</text>
</comment>
<feature type="compositionally biased region" description="Basic and acidic residues" evidence="1">
    <location>
        <begin position="101"/>
        <end position="113"/>
    </location>
</feature>
<organism evidence="2 3">
    <name type="scientific">Enhygromyxa salina</name>
    <dbReference type="NCBI Taxonomy" id="215803"/>
    <lineage>
        <taxon>Bacteria</taxon>
        <taxon>Pseudomonadati</taxon>
        <taxon>Myxococcota</taxon>
        <taxon>Polyangia</taxon>
        <taxon>Nannocystales</taxon>
        <taxon>Nannocystaceae</taxon>
        <taxon>Enhygromyxa</taxon>
    </lineage>
</organism>
<feature type="region of interest" description="Disordered" evidence="1">
    <location>
        <begin position="1"/>
        <end position="25"/>
    </location>
</feature>
<evidence type="ECO:0000256" key="1">
    <source>
        <dbReference type="SAM" id="MobiDB-lite"/>
    </source>
</evidence>
<evidence type="ECO:0000313" key="3">
    <source>
        <dbReference type="Proteomes" id="UP000238823"/>
    </source>
</evidence>
<protein>
    <submittedName>
        <fullName evidence="2">Uncharacterized protein</fullName>
    </submittedName>
</protein>
<proteinExistence type="predicted"/>
<dbReference type="EMBL" id="PVNL01000117">
    <property type="protein sequence ID" value="PRQ01129.1"/>
    <property type="molecule type" value="Genomic_DNA"/>
</dbReference>
<reference evidence="2 3" key="1">
    <citation type="submission" date="2018-03" db="EMBL/GenBank/DDBJ databases">
        <title>Draft Genome Sequences of the Obligatory Marine Myxobacteria Enhygromyxa salina SWB007.</title>
        <authorList>
            <person name="Poehlein A."/>
            <person name="Moghaddam J.A."/>
            <person name="Harms H."/>
            <person name="Alanjari M."/>
            <person name="Koenig G.M."/>
            <person name="Daniel R."/>
            <person name="Schaeberle T.F."/>
        </authorList>
    </citation>
    <scope>NUCLEOTIDE SEQUENCE [LARGE SCALE GENOMIC DNA]</scope>
    <source>
        <strain evidence="2 3">SWB007</strain>
    </source>
</reference>
<feature type="compositionally biased region" description="Polar residues" evidence="1">
    <location>
        <begin position="88"/>
        <end position="98"/>
    </location>
</feature>
<dbReference type="AlphaFoldDB" id="A0A2S9Y7Q5"/>